<feature type="region of interest" description="Disordered" evidence="1">
    <location>
        <begin position="59"/>
        <end position="146"/>
    </location>
</feature>
<feature type="region of interest" description="Disordered" evidence="1">
    <location>
        <begin position="236"/>
        <end position="255"/>
    </location>
</feature>
<accession>J4UDG5</accession>
<dbReference type="AlphaFoldDB" id="J4UDG5"/>
<dbReference type="RefSeq" id="XP_014180328.1">
    <property type="nucleotide sequence ID" value="XM_014324853.1"/>
</dbReference>
<evidence type="ECO:0000313" key="2">
    <source>
        <dbReference type="EMBL" id="EJT49165.1"/>
    </source>
</evidence>
<dbReference type="VEuPathDB" id="FungiDB:A1Q1_01814"/>
<feature type="compositionally biased region" description="Low complexity" evidence="1">
    <location>
        <begin position="112"/>
        <end position="141"/>
    </location>
</feature>
<sequence length="410" mass="42041">MTYPPPPPFLPLPYPCAIAKAEAVTDNPDNSPSCICPACGKSFARPDVLRKHLSTSCKLRRGSDGEAAPLTSAEEDAIIPRKRRRTKARAAVSPSPSSSSSSVSADERVRRVLASSSSASSASTKVATPVSPSSAVSPQSPGDDRMSAHYARLRSLASFQAAGGRLSSSLPTSSEGPTVARAGASLDTPLAPAFAATPETFGDLALGPLSSLPSFSLGLVSPKSTPATIAPSAVSASASVSVPNPPAQKEQPTWSTSANDDLLSWLFTVTNTVPPSAMAPSLSSSASSASSSGSVGSVDAWPVTPSEPGRKLSDAGELADLALLPDLPFDGGVSGNNTAGGLGLGGLEGSADFNGLGGFSAIRGLPGMPEFGDKNGTDWLSHKSEKYDPYAYDQNTMAQMRVYYELYFKA</sequence>
<organism evidence="2 3">
    <name type="scientific">Trichosporon asahii var. asahii (strain ATCC 90039 / CBS 2479 / JCM 2466 / KCTC 7840 / NBRC 103889/ NCYC 2677 / UAMH 7654)</name>
    <name type="common">Yeast</name>
    <dbReference type="NCBI Taxonomy" id="1186058"/>
    <lineage>
        <taxon>Eukaryota</taxon>
        <taxon>Fungi</taxon>
        <taxon>Dikarya</taxon>
        <taxon>Basidiomycota</taxon>
        <taxon>Agaricomycotina</taxon>
        <taxon>Tremellomycetes</taxon>
        <taxon>Trichosporonales</taxon>
        <taxon>Trichosporonaceae</taxon>
        <taxon>Trichosporon</taxon>
    </lineage>
</organism>
<dbReference type="GeneID" id="25985328"/>
<feature type="region of interest" description="Disordered" evidence="1">
    <location>
        <begin position="277"/>
        <end position="312"/>
    </location>
</feature>
<dbReference type="OrthoDB" id="2560721at2759"/>
<evidence type="ECO:0000313" key="3">
    <source>
        <dbReference type="Proteomes" id="UP000002748"/>
    </source>
</evidence>
<gene>
    <name evidence="2" type="ORF">A1Q1_01814</name>
</gene>
<feature type="compositionally biased region" description="Low complexity" evidence="1">
    <location>
        <begin position="277"/>
        <end position="298"/>
    </location>
</feature>
<dbReference type="Proteomes" id="UP000002748">
    <property type="component" value="Unassembled WGS sequence"/>
</dbReference>
<dbReference type="KEGG" id="tasa:A1Q1_01814"/>
<dbReference type="EMBL" id="ALBS01000178">
    <property type="protein sequence ID" value="EJT49165.1"/>
    <property type="molecule type" value="Genomic_DNA"/>
</dbReference>
<proteinExistence type="predicted"/>
<dbReference type="HOGENOM" id="CLU_671191_0_0_1"/>
<name>J4UDG5_TRIAS</name>
<reference evidence="2 3" key="1">
    <citation type="journal article" date="2012" name="Eukaryot. Cell">
        <title>Draft genome sequence of CBS 2479, the standard type strain of Trichosporon asahii.</title>
        <authorList>
            <person name="Yang R.Y."/>
            <person name="Li H.T."/>
            <person name="Zhu H."/>
            <person name="Zhou G.P."/>
            <person name="Wang M."/>
            <person name="Wang L."/>
        </authorList>
    </citation>
    <scope>NUCLEOTIDE SEQUENCE [LARGE SCALE GENOMIC DNA]</scope>
    <source>
        <strain evidence="3">ATCC 90039 / CBS 2479 / JCM 2466 / KCTC 7840 / NCYC 2677 / UAMH 7654</strain>
    </source>
</reference>
<protein>
    <submittedName>
        <fullName evidence="2">Uncharacterized protein</fullName>
    </submittedName>
</protein>
<evidence type="ECO:0000256" key="1">
    <source>
        <dbReference type="SAM" id="MobiDB-lite"/>
    </source>
</evidence>
<feature type="compositionally biased region" description="Low complexity" evidence="1">
    <location>
        <begin position="89"/>
        <end position="104"/>
    </location>
</feature>
<comment type="caution">
    <text evidence="2">The sequence shown here is derived from an EMBL/GenBank/DDBJ whole genome shotgun (WGS) entry which is preliminary data.</text>
</comment>